<dbReference type="Gene3D" id="3.40.50.300">
    <property type="entry name" value="P-loop containing nucleotide triphosphate hydrolases"/>
    <property type="match status" value="1"/>
</dbReference>
<feature type="compositionally biased region" description="Polar residues" evidence="4">
    <location>
        <begin position="462"/>
        <end position="474"/>
    </location>
</feature>
<evidence type="ECO:0000256" key="3">
    <source>
        <dbReference type="ARBA" id="ARBA00022840"/>
    </source>
</evidence>
<dbReference type="PANTHER" id="PTHR23073">
    <property type="entry name" value="26S PROTEASOME REGULATORY SUBUNIT"/>
    <property type="match status" value="1"/>
</dbReference>
<dbReference type="SMART" id="SM00382">
    <property type="entry name" value="AAA"/>
    <property type="match status" value="1"/>
</dbReference>
<evidence type="ECO:0000259" key="5">
    <source>
        <dbReference type="SMART" id="SM00382"/>
    </source>
</evidence>
<dbReference type="GO" id="GO:0005524">
    <property type="term" value="F:ATP binding"/>
    <property type="evidence" value="ECO:0007669"/>
    <property type="project" value="UniProtKB-KW"/>
</dbReference>
<dbReference type="InterPro" id="IPR003959">
    <property type="entry name" value="ATPase_AAA_core"/>
</dbReference>
<name>A0A6M0RP08_9CYAN</name>
<organism evidence="6 7">
    <name type="scientific">Adonisia turfae CCMR0081</name>
    <dbReference type="NCBI Taxonomy" id="2292702"/>
    <lineage>
        <taxon>Bacteria</taxon>
        <taxon>Bacillati</taxon>
        <taxon>Cyanobacteriota</taxon>
        <taxon>Adonisia</taxon>
        <taxon>Adonisia turfae</taxon>
    </lineage>
</organism>
<keyword evidence="2" id="KW-0547">Nucleotide-binding</keyword>
<feature type="domain" description="AAA+ ATPase" evidence="5">
    <location>
        <begin position="242"/>
        <end position="374"/>
    </location>
</feature>
<keyword evidence="7" id="KW-1185">Reference proteome</keyword>
<evidence type="ECO:0000313" key="6">
    <source>
        <dbReference type="EMBL" id="NEZ57620.1"/>
    </source>
</evidence>
<sequence>MNPDQVSQNAACIDLELTWFSTLLEHRIKLYFEGEPPPDDLFAIIPPPELRHNDAPYATLVHQLHLQPEDRLVLCLCLIPHLKPHLLDTFFIRNQNLDRGYTEFGGLTGNVHSGFLPTCETAMFLLAGDNLSARLRYDNLFQPKHILFTQGILTLDYPHQNEPPLCAALSLSPEYRQQLLTGQPYTPAFGAKFPAQEITTALDWDHLVLNPATRQEIDHILAWVQNKDLLMDHWQLKQRIKPGYRSLFYGPPGTGKTLTACLLGKKVGLPVFHVELSNVLSKYIGETEKNLAKLFDRANYHDWILFFDEADSLFGKRLESQSSNDRAANQQVSYLLQRIEDYAGLVILATNLQSHLDNAFARRFQSMIRFPKPNPEQRLQLWQDTFINKPFKVAKDVDFEAFAHEYELTGGNIINILHYACVKAVNRKPQKIHKDDVLNGIQRELQKEGKLNGSAYSSWDSLPTVPKKNSNSPTGKPLWLGSSITME</sequence>
<comment type="similarity">
    <text evidence="1">Belongs to the AAA ATPase family.</text>
</comment>
<dbReference type="Proteomes" id="UP000481033">
    <property type="component" value="Unassembled WGS sequence"/>
</dbReference>
<comment type="caution">
    <text evidence="6">The sequence shown here is derived from an EMBL/GenBank/DDBJ whole genome shotgun (WGS) entry which is preliminary data.</text>
</comment>
<evidence type="ECO:0000256" key="1">
    <source>
        <dbReference type="ARBA" id="ARBA00006914"/>
    </source>
</evidence>
<dbReference type="AlphaFoldDB" id="A0A6M0RP08"/>
<evidence type="ECO:0000313" key="7">
    <source>
        <dbReference type="Proteomes" id="UP000481033"/>
    </source>
</evidence>
<keyword evidence="3 6" id="KW-0067">ATP-binding</keyword>
<dbReference type="GO" id="GO:0016887">
    <property type="term" value="F:ATP hydrolysis activity"/>
    <property type="evidence" value="ECO:0007669"/>
    <property type="project" value="InterPro"/>
</dbReference>
<gene>
    <name evidence="6" type="ORF">DXZ20_18520</name>
</gene>
<dbReference type="CDD" id="cd19481">
    <property type="entry name" value="RecA-like_protease"/>
    <property type="match status" value="1"/>
</dbReference>
<proteinExistence type="inferred from homology"/>
<feature type="region of interest" description="Disordered" evidence="4">
    <location>
        <begin position="462"/>
        <end position="487"/>
    </location>
</feature>
<evidence type="ECO:0000256" key="4">
    <source>
        <dbReference type="SAM" id="MobiDB-lite"/>
    </source>
</evidence>
<protein>
    <submittedName>
        <fullName evidence="6">ATP-binding protein</fullName>
    </submittedName>
</protein>
<evidence type="ECO:0000256" key="2">
    <source>
        <dbReference type="ARBA" id="ARBA00022741"/>
    </source>
</evidence>
<accession>A0A6M0RP08</accession>
<reference evidence="6 7" key="1">
    <citation type="journal article" date="2020" name="Microb. Ecol.">
        <title>Ecogenomics of the Marine Benthic Filamentous Cyanobacterium Adonisia.</title>
        <authorList>
            <person name="Walter J.M."/>
            <person name="Coutinho F.H."/>
            <person name="Leomil L."/>
            <person name="Hargreaves P.I."/>
            <person name="Campeao M.E."/>
            <person name="Vieira V.V."/>
            <person name="Silva B.S."/>
            <person name="Fistarol G.O."/>
            <person name="Salomon P.S."/>
            <person name="Sawabe T."/>
            <person name="Mino S."/>
            <person name="Hosokawa M."/>
            <person name="Miyashita H."/>
            <person name="Maruyama F."/>
            <person name="van Verk M.C."/>
            <person name="Dutilh B.E."/>
            <person name="Thompson C.C."/>
            <person name="Thompson F.L."/>
        </authorList>
    </citation>
    <scope>NUCLEOTIDE SEQUENCE [LARGE SCALE GENOMIC DNA]</scope>
    <source>
        <strain evidence="6 7">CCMR0081</strain>
    </source>
</reference>
<dbReference type="InterPro" id="IPR050221">
    <property type="entry name" value="26S_Proteasome_ATPase"/>
</dbReference>
<dbReference type="RefSeq" id="WP_163699729.1">
    <property type="nucleotide sequence ID" value="NZ_QXHD01000004.1"/>
</dbReference>
<dbReference type="InterPro" id="IPR027417">
    <property type="entry name" value="P-loop_NTPase"/>
</dbReference>
<dbReference type="SUPFAM" id="SSF52540">
    <property type="entry name" value="P-loop containing nucleoside triphosphate hydrolases"/>
    <property type="match status" value="1"/>
</dbReference>
<dbReference type="InterPro" id="IPR003593">
    <property type="entry name" value="AAA+_ATPase"/>
</dbReference>
<dbReference type="EMBL" id="QXHD01000004">
    <property type="protein sequence ID" value="NEZ57620.1"/>
    <property type="molecule type" value="Genomic_DNA"/>
</dbReference>
<dbReference type="Pfam" id="PF00004">
    <property type="entry name" value="AAA"/>
    <property type="match status" value="1"/>
</dbReference>